<evidence type="ECO:0000256" key="4">
    <source>
        <dbReference type="ARBA" id="ARBA00012368"/>
    </source>
</evidence>
<protein>
    <recommendedName>
        <fullName evidence="4 18">Phosphoinositide phospholipase C</fullName>
        <ecNumber evidence="4 18">3.1.4.11</ecNumber>
    </recommendedName>
</protein>
<keyword evidence="19" id="KW-0175">Coiled coil</keyword>
<proteinExistence type="predicted"/>
<dbReference type="Pfam" id="PF00388">
    <property type="entry name" value="PI-PLC-X"/>
    <property type="match status" value="1"/>
</dbReference>
<keyword evidence="17" id="KW-0479">Metal-binding</keyword>
<feature type="coiled-coil region" evidence="19">
    <location>
        <begin position="782"/>
        <end position="835"/>
    </location>
</feature>
<evidence type="ECO:0000256" key="14">
    <source>
        <dbReference type="ARBA" id="ARBA00023674"/>
    </source>
</evidence>
<dbReference type="GO" id="GO:0051209">
    <property type="term" value="P:release of sequestered calcium ion into cytosol"/>
    <property type="evidence" value="ECO:0007669"/>
    <property type="project" value="TreeGrafter"/>
</dbReference>
<evidence type="ECO:0000256" key="5">
    <source>
        <dbReference type="ARBA" id="ARBA00022490"/>
    </source>
</evidence>
<dbReference type="InterPro" id="IPR017946">
    <property type="entry name" value="PLC-like_Pdiesterase_TIM-brl"/>
</dbReference>
<dbReference type="CDD" id="cd00275">
    <property type="entry name" value="C2_PLC_like"/>
    <property type="match status" value="1"/>
</dbReference>
<dbReference type="Pfam" id="PF00387">
    <property type="entry name" value="PI-PLC-Y"/>
    <property type="match status" value="1"/>
</dbReference>
<sequence length="916" mass="104185">TLIELLDVGTLEGKLENRTLTVVSGVDMVSITCLNFTAFSEEVAKVTSALTQSVRDSCICSVLHRYTRLTLQLTAEGGIPVKNIFRLFSADRRRVENALEVCGLPAGRNDTIPQDTFTSDVYRQLLNNICPRNDIDTIFSEIGAKIRPYLTVEQMTDFLNNRQRDPRLNEILYPPLKAEQVQGLVEKYEPDTMLSQRGQISVEGFSRYLRGEENSIIPPEKLDQNEDMTLPLSHYFINSSHNTYLTAGQLAGNSSVEMYRQVLLSGCRCIELDCWKGRTADEEPIITHGFTMTSEISFKVNFFWVFVLQLEAGVPLPSPMDLMGKILIKNKKNSHKADGSTKKKLSEQTSNPCSDTSSLCEPSSPSAGEADAESDAEEENDESKKSMDEGTVNEAFATEEMSNLVNYVQPVKFNSFEACKKIDRSYEMSSFVETKALELLKESPVEFVEYNKMQLSRIYPKGTRVDSSNYMPQVFWNAGCQLVALNFQTIDLPMQLNLGIFEYNGKCGYRLKPEFMRRTDKQFDPFTQNTVDGIVAHTLSVKIISGQFLSDKKVGVYVEVEMFGLPVDTKRKAFKTKTSQGNAVNPVWDEDPVVFKRVVLPTLASLRIAVYEDNGKFIGHRIIPVCAIRPGYHYISLRNEKNQTLTLPSVFIYTEVKDYVPDTFAGTRAKKEGRMNLAVRVSEKLLLHYTSTLLIFSHLADAFIQISLRPALPSARFPSSDGSCSRRSVSDQDLDLERCEKLQQQQLLALRQEQFYSEKYLKREHVKLLVEKLTAVAEECQSNQLKKLKDLCEKENKDLKKRMDKRRQEKFQELEEAQDKRLERLLEKHKDIRQQILDDKPKLQSELDQEYQDKFRRLPVEIQEFVQDSAACKGKLSPDSDFLPISTVTGKLKHVALSPAEDVEERSSEKVFDTPL</sequence>
<dbReference type="SMART" id="SM00148">
    <property type="entry name" value="PLCXc"/>
    <property type="match status" value="1"/>
</dbReference>
<dbReference type="GO" id="GO:0046488">
    <property type="term" value="P:phosphatidylinositol metabolic process"/>
    <property type="evidence" value="ECO:0007669"/>
    <property type="project" value="TreeGrafter"/>
</dbReference>
<evidence type="ECO:0000256" key="17">
    <source>
        <dbReference type="PIRSR" id="PIRSR000956-2"/>
    </source>
</evidence>
<evidence type="ECO:0000313" key="24">
    <source>
        <dbReference type="Proteomes" id="UP000694701"/>
    </source>
</evidence>
<evidence type="ECO:0000256" key="15">
    <source>
        <dbReference type="ARBA" id="ARBA00023726"/>
    </source>
</evidence>
<comment type="cofactor">
    <cofactor evidence="17">
        <name>Ca(2+)</name>
        <dbReference type="ChEBI" id="CHEBI:29108"/>
    </cofactor>
    <text evidence="17">Binds 1 Ca(2+) ion per subunit.</text>
</comment>
<dbReference type="InterPro" id="IPR014815">
    <property type="entry name" value="PLC-beta_C"/>
</dbReference>
<dbReference type="SMART" id="SM00149">
    <property type="entry name" value="PLCYc"/>
    <property type="match status" value="1"/>
</dbReference>
<feature type="compositionally biased region" description="Polar residues" evidence="20">
    <location>
        <begin position="347"/>
        <end position="360"/>
    </location>
</feature>
<dbReference type="InterPro" id="IPR016280">
    <property type="entry name" value="PLC-beta"/>
</dbReference>
<dbReference type="GO" id="GO:0007613">
    <property type="term" value="P:memory"/>
    <property type="evidence" value="ECO:0007669"/>
    <property type="project" value="TreeGrafter"/>
</dbReference>
<dbReference type="Pfam" id="PF08703">
    <property type="entry name" value="PLC-beta_C"/>
    <property type="match status" value="1"/>
</dbReference>
<evidence type="ECO:0000256" key="13">
    <source>
        <dbReference type="ARBA" id="ARBA00023242"/>
    </source>
</evidence>
<feature type="compositionally biased region" description="Acidic residues" evidence="20">
    <location>
        <begin position="370"/>
        <end position="381"/>
    </location>
</feature>
<dbReference type="GO" id="GO:0004435">
    <property type="term" value="F:phosphatidylinositol-4,5-bisphosphate phospholipase C activity"/>
    <property type="evidence" value="ECO:0007669"/>
    <property type="project" value="UniProtKB-EC"/>
</dbReference>
<keyword evidence="6" id="KW-0597">Phosphoprotein</keyword>
<evidence type="ECO:0000256" key="20">
    <source>
        <dbReference type="SAM" id="MobiDB-lite"/>
    </source>
</evidence>
<dbReference type="InterPro" id="IPR001192">
    <property type="entry name" value="PI-PLC_fam"/>
</dbReference>
<keyword evidence="8 17" id="KW-0106">Calcium</keyword>
<feature type="active site" evidence="16">
    <location>
        <position position="241"/>
    </location>
</feature>
<evidence type="ECO:0000256" key="7">
    <source>
        <dbReference type="ARBA" id="ARBA00022801"/>
    </source>
</evidence>
<keyword evidence="7 18" id="KW-0378">Hydrolase</keyword>
<comment type="catalytic activity">
    <reaction evidence="14">
        <text>a 1,2-diacyl-sn-glycero-3-phospho-(1D-myo-inositol-4,5-bisphosphate) + H2O = 1D-myo-inositol 1,4,5-trisphosphate + a 1,2-diacyl-sn-glycerol + H(+)</text>
        <dbReference type="Rhea" id="RHEA:33179"/>
        <dbReference type="ChEBI" id="CHEBI:15377"/>
        <dbReference type="ChEBI" id="CHEBI:15378"/>
        <dbReference type="ChEBI" id="CHEBI:17815"/>
        <dbReference type="ChEBI" id="CHEBI:58456"/>
        <dbReference type="ChEBI" id="CHEBI:203600"/>
        <dbReference type="EC" id="3.1.4.11"/>
    </reaction>
    <physiologicalReaction direction="left-to-right" evidence="14">
        <dbReference type="Rhea" id="RHEA:33180"/>
    </physiologicalReaction>
</comment>
<dbReference type="Pfam" id="PF17787">
    <property type="entry name" value="PH_14"/>
    <property type="match status" value="1"/>
</dbReference>
<evidence type="ECO:0000256" key="10">
    <source>
        <dbReference type="ARBA" id="ARBA00023098"/>
    </source>
</evidence>
<keyword evidence="13" id="KW-0539">Nucleus</keyword>
<evidence type="ECO:0000256" key="1">
    <source>
        <dbReference type="ARBA" id="ARBA00004123"/>
    </source>
</evidence>
<dbReference type="InterPro" id="IPR000909">
    <property type="entry name" value="PLipase_C_PInositol-sp_X_dom"/>
</dbReference>
<feature type="region of interest" description="Disordered" evidence="20">
    <location>
        <begin position="897"/>
        <end position="916"/>
    </location>
</feature>
<evidence type="ECO:0000256" key="3">
    <source>
        <dbReference type="ARBA" id="ARBA00004496"/>
    </source>
</evidence>
<dbReference type="SUPFAM" id="SSF47473">
    <property type="entry name" value="EF-hand"/>
    <property type="match status" value="1"/>
</dbReference>
<feature type="binding site" evidence="17">
    <location>
        <position position="273"/>
    </location>
    <ligand>
        <name>Ca(2+)</name>
        <dbReference type="ChEBI" id="CHEBI:29108"/>
    </ligand>
</feature>
<dbReference type="PANTHER" id="PTHR10336:SF12">
    <property type="entry name" value="1-PHOSPHATIDYLINOSITOL 4,5-BISPHOSPHATE PHOSPHODIESTERASE BETA-1"/>
    <property type="match status" value="1"/>
</dbReference>
<feature type="active site" evidence="16">
    <location>
        <position position="288"/>
    </location>
</feature>
<dbReference type="GO" id="GO:0016042">
    <property type="term" value="P:lipid catabolic process"/>
    <property type="evidence" value="ECO:0007669"/>
    <property type="project" value="UniProtKB-KW"/>
</dbReference>
<comment type="catalytic activity">
    <reaction evidence="15">
        <text>a 1,2-diacyl-sn-glycero-3-phospho-(1D-myo-inositol) + H2O = 1D-myo-inositol 1-phosphate + a 1,2-diacyl-sn-glycerol + H(+)</text>
        <dbReference type="Rhea" id="RHEA:43484"/>
        <dbReference type="ChEBI" id="CHEBI:15377"/>
        <dbReference type="ChEBI" id="CHEBI:15378"/>
        <dbReference type="ChEBI" id="CHEBI:17815"/>
        <dbReference type="ChEBI" id="CHEBI:57880"/>
        <dbReference type="ChEBI" id="CHEBI:58433"/>
    </reaction>
    <physiologicalReaction direction="left-to-right" evidence="15">
        <dbReference type="Rhea" id="RHEA:43485"/>
    </physiologicalReaction>
</comment>
<feature type="binding site" evidence="17">
    <location>
        <position position="242"/>
    </location>
    <ligand>
        <name>Ca(2+)</name>
        <dbReference type="ChEBI" id="CHEBI:29108"/>
    </ligand>
</feature>
<evidence type="ECO:0000256" key="2">
    <source>
        <dbReference type="ARBA" id="ARBA00004370"/>
    </source>
</evidence>
<dbReference type="SUPFAM" id="SSF50729">
    <property type="entry name" value="PH domain-like"/>
    <property type="match status" value="1"/>
</dbReference>
<reference evidence="23" key="1">
    <citation type="submission" date="2025-08" db="UniProtKB">
        <authorList>
            <consortium name="Ensembl"/>
        </authorList>
    </citation>
    <scope>IDENTIFICATION</scope>
</reference>
<evidence type="ECO:0000256" key="11">
    <source>
        <dbReference type="ARBA" id="ARBA00023136"/>
    </source>
</evidence>
<keyword evidence="9 18" id="KW-0442">Lipid degradation</keyword>
<name>A0A8C2HQR4_CYPCA</name>
<evidence type="ECO:0000256" key="6">
    <source>
        <dbReference type="ARBA" id="ARBA00022553"/>
    </source>
</evidence>
<evidence type="ECO:0000256" key="9">
    <source>
        <dbReference type="ARBA" id="ARBA00022963"/>
    </source>
</evidence>
<dbReference type="InterPro" id="IPR053945">
    <property type="entry name" value="PLCB1-4-like_EFh"/>
</dbReference>
<dbReference type="Gene3D" id="1.10.238.10">
    <property type="entry name" value="EF-hand"/>
    <property type="match status" value="1"/>
</dbReference>
<dbReference type="PROSITE" id="PS50004">
    <property type="entry name" value="C2"/>
    <property type="match status" value="1"/>
</dbReference>
<feature type="compositionally biased region" description="Basic and acidic residues" evidence="20">
    <location>
        <begin position="905"/>
        <end position="916"/>
    </location>
</feature>
<dbReference type="GO" id="GO:0005509">
    <property type="term" value="F:calcium ion binding"/>
    <property type="evidence" value="ECO:0007669"/>
    <property type="project" value="InterPro"/>
</dbReference>
<keyword evidence="10 18" id="KW-0443">Lipid metabolism</keyword>
<dbReference type="SMART" id="SM00239">
    <property type="entry name" value="C2"/>
    <property type="match status" value="1"/>
</dbReference>
<dbReference type="InterPro" id="IPR011992">
    <property type="entry name" value="EF-hand-dom_pair"/>
</dbReference>
<keyword evidence="12" id="KW-0807">Transducer</keyword>
<dbReference type="InterPro" id="IPR035892">
    <property type="entry name" value="C2_domain_sf"/>
</dbReference>
<dbReference type="GO" id="GO:0048015">
    <property type="term" value="P:phosphatidylinositol-mediated signaling"/>
    <property type="evidence" value="ECO:0007669"/>
    <property type="project" value="TreeGrafter"/>
</dbReference>
<feature type="compositionally biased region" description="Basic and acidic residues" evidence="20">
    <location>
        <begin position="335"/>
        <end position="346"/>
    </location>
</feature>
<feature type="domain" description="PI-PLC Y-box" evidence="22">
    <location>
        <begin position="401"/>
        <end position="517"/>
    </location>
</feature>
<evidence type="ECO:0000259" key="21">
    <source>
        <dbReference type="PROSITE" id="PS50004"/>
    </source>
</evidence>
<dbReference type="PANTHER" id="PTHR10336">
    <property type="entry name" value="PHOSPHOINOSITIDE-SPECIFIC PHOSPHOLIPASE C FAMILY PROTEIN"/>
    <property type="match status" value="1"/>
</dbReference>
<dbReference type="InterPro" id="IPR000008">
    <property type="entry name" value="C2_dom"/>
</dbReference>
<comment type="subcellular location">
    <subcellularLocation>
        <location evidence="3">Cytoplasm</location>
    </subcellularLocation>
    <subcellularLocation>
        <location evidence="2">Membrane</location>
    </subcellularLocation>
    <subcellularLocation>
        <location evidence="1">Nucleus</location>
    </subcellularLocation>
</comment>
<dbReference type="EC" id="3.1.4.11" evidence="4 18"/>
<dbReference type="SUPFAM" id="SSF51695">
    <property type="entry name" value="PLC-like phosphodiesterases"/>
    <property type="match status" value="1"/>
</dbReference>
<dbReference type="GO" id="GO:0005737">
    <property type="term" value="C:cytoplasm"/>
    <property type="evidence" value="ECO:0007669"/>
    <property type="project" value="UniProtKB-SubCell"/>
</dbReference>
<dbReference type="SUPFAM" id="SSF49562">
    <property type="entry name" value="C2 domain (Calcium/lipid-binding domain, CaLB)"/>
    <property type="match status" value="1"/>
</dbReference>
<dbReference type="FunFam" id="1.10.238.10:FF:000048">
    <property type="entry name" value="1-phosphatidylinositol 4,5-bisphosphate phosphodiesterase"/>
    <property type="match status" value="1"/>
</dbReference>
<evidence type="ECO:0000256" key="8">
    <source>
        <dbReference type="ARBA" id="ARBA00022837"/>
    </source>
</evidence>
<dbReference type="AlphaFoldDB" id="A0A8C2HQR4"/>
<dbReference type="PROSITE" id="PS50007">
    <property type="entry name" value="PIPLC_X_DOMAIN"/>
    <property type="match status" value="1"/>
</dbReference>
<evidence type="ECO:0000256" key="18">
    <source>
        <dbReference type="RuleBase" id="RU361133"/>
    </source>
</evidence>
<evidence type="ECO:0000256" key="12">
    <source>
        <dbReference type="ARBA" id="ARBA00023224"/>
    </source>
</evidence>
<dbReference type="FunFam" id="2.60.40.150:FF:000008">
    <property type="entry name" value="1-phosphatidylinositol 4,5-bisphosphate phosphodiesterase"/>
    <property type="match status" value="1"/>
</dbReference>
<feature type="binding site" evidence="17">
    <location>
        <position position="271"/>
    </location>
    <ligand>
        <name>Ca(2+)</name>
        <dbReference type="ChEBI" id="CHEBI:29108"/>
    </ligand>
</feature>
<evidence type="ECO:0000256" key="16">
    <source>
        <dbReference type="PIRSR" id="PIRSR000956-1"/>
    </source>
</evidence>
<dbReference type="Proteomes" id="UP000694701">
    <property type="component" value="Unplaced"/>
</dbReference>
<dbReference type="PIRSF" id="PIRSF000956">
    <property type="entry name" value="PLC-beta"/>
    <property type="match status" value="1"/>
</dbReference>
<evidence type="ECO:0000313" key="23">
    <source>
        <dbReference type="Ensembl" id="ENSCCRP00020063079.1"/>
    </source>
</evidence>
<dbReference type="Pfam" id="PF22631">
    <property type="entry name" value="PLCB1-4-like_EFh"/>
    <property type="match status" value="1"/>
</dbReference>
<dbReference type="CDD" id="cd08591">
    <property type="entry name" value="PI-PLCc_beta"/>
    <property type="match status" value="1"/>
</dbReference>
<evidence type="ECO:0000256" key="19">
    <source>
        <dbReference type="SAM" id="Coils"/>
    </source>
</evidence>
<keyword evidence="11" id="KW-0472">Membrane</keyword>
<organism evidence="23 24">
    <name type="scientific">Cyprinus carpio</name>
    <name type="common">Common carp</name>
    <dbReference type="NCBI Taxonomy" id="7962"/>
    <lineage>
        <taxon>Eukaryota</taxon>
        <taxon>Metazoa</taxon>
        <taxon>Chordata</taxon>
        <taxon>Craniata</taxon>
        <taxon>Vertebrata</taxon>
        <taxon>Euteleostomi</taxon>
        <taxon>Actinopterygii</taxon>
        <taxon>Neopterygii</taxon>
        <taxon>Teleostei</taxon>
        <taxon>Ostariophysi</taxon>
        <taxon>Cypriniformes</taxon>
        <taxon>Cyprinidae</taxon>
        <taxon>Cyprininae</taxon>
        <taxon>Cyprinus</taxon>
    </lineage>
</organism>
<evidence type="ECO:0000259" key="22">
    <source>
        <dbReference type="PROSITE" id="PS50008"/>
    </source>
</evidence>
<dbReference type="SUPFAM" id="SSF69989">
    <property type="entry name" value="C-terminal domain of PLC-beta"/>
    <property type="match status" value="1"/>
</dbReference>
<dbReference type="InterPro" id="IPR042531">
    <property type="entry name" value="PLC-beta_C_sf"/>
</dbReference>
<dbReference type="PRINTS" id="PR00390">
    <property type="entry name" value="PHPHLIPASEC"/>
</dbReference>
<dbReference type="PROSITE" id="PS50008">
    <property type="entry name" value="PIPLC_Y_DOMAIN"/>
    <property type="match status" value="1"/>
</dbReference>
<dbReference type="InterPro" id="IPR037862">
    <property type="entry name" value="PLC-beta_PH"/>
</dbReference>
<keyword evidence="5" id="KW-0963">Cytoplasm</keyword>
<dbReference type="GO" id="GO:0005516">
    <property type="term" value="F:calmodulin binding"/>
    <property type="evidence" value="ECO:0007669"/>
    <property type="project" value="TreeGrafter"/>
</dbReference>
<dbReference type="Ensembl" id="ENSCCRT00020069445.1">
    <property type="protein sequence ID" value="ENSCCRP00020063079.1"/>
    <property type="gene ID" value="ENSCCRG00020029744.1"/>
</dbReference>
<dbReference type="Gene3D" id="2.60.40.150">
    <property type="entry name" value="C2 domain"/>
    <property type="match status" value="1"/>
</dbReference>
<dbReference type="GO" id="GO:0016020">
    <property type="term" value="C:membrane"/>
    <property type="evidence" value="ECO:0007669"/>
    <property type="project" value="UniProtKB-SubCell"/>
</dbReference>
<feature type="region of interest" description="Disordered" evidence="20">
    <location>
        <begin position="334"/>
        <end position="389"/>
    </location>
</feature>
<dbReference type="GO" id="GO:0016607">
    <property type="term" value="C:nuclear speck"/>
    <property type="evidence" value="ECO:0007669"/>
    <property type="project" value="TreeGrafter"/>
</dbReference>
<dbReference type="Gene3D" id="2.30.29.240">
    <property type="match status" value="1"/>
</dbReference>
<accession>A0A8C2HQR4</accession>
<dbReference type="Gene3D" id="3.20.20.190">
    <property type="entry name" value="Phosphatidylinositol (PI) phosphodiesterase"/>
    <property type="match status" value="2"/>
</dbReference>
<dbReference type="InterPro" id="IPR001711">
    <property type="entry name" value="PLipase_C_Pinositol-sp_Y"/>
</dbReference>
<dbReference type="GO" id="GO:0007186">
    <property type="term" value="P:G protein-coupled receptor signaling pathway"/>
    <property type="evidence" value="ECO:0007669"/>
    <property type="project" value="TreeGrafter"/>
</dbReference>
<feature type="domain" description="C2" evidence="21">
    <location>
        <begin position="517"/>
        <end position="647"/>
    </location>
</feature>
<dbReference type="Gene3D" id="1.20.1230.10">
    <property type="entry name" value="Phospholipase C beta, distal C-terminal domain"/>
    <property type="match status" value="1"/>
</dbReference>